<sequence>HLQPISVKRNLTSLDNNLIPPQSESANSSSLENSNLEAVVSENKPGDQEEQSIETLIKEVAENLIAE</sequence>
<evidence type="ECO:0000256" key="1">
    <source>
        <dbReference type="SAM" id="MobiDB-lite"/>
    </source>
</evidence>
<feature type="region of interest" description="Disordered" evidence="1">
    <location>
        <begin position="1"/>
        <end position="51"/>
    </location>
</feature>
<reference evidence="3" key="1">
    <citation type="submission" date="2022-11" db="UniProtKB">
        <authorList>
            <consortium name="WormBaseParasite"/>
        </authorList>
    </citation>
    <scope>IDENTIFICATION</scope>
</reference>
<dbReference type="WBParaSite" id="ACRNAN_scaffold24674.g12349.t1">
    <property type="protein sequence ID" value="ACRNAN_scaffold24674.g12349.t1"/>
    <property type="gene ID" value="ACRNAN_scaffold24674.g12349"/>
</dbReference>
<accession>A0A914DH94</accession>
<dbReference type="Proteomes" id="UP000887540">
    <property type="component" value="Unplaced"/>
</dbReference>
<proteinExistence type="predicted"/>
<protein>
    <submittedName>
        <fullName evidence="3">Uncharacterized protein</fullName>
    </submittedName>
</protein>
<evidence type="ECO:0000313" key="3">
    <source>
        <dbReference type="WBParaSite" id="ACRNAN_scaffold24674.g12349.t1"/>
    </source>
</evidence>
<dbReference type="AlphaFoldDB" id="A0A914DH94"/>
<keyword evidence="2" id="KW-1185">Reference proteome</keyword>
<name>A0A914DH94_9BILA</name>
<evidence type="ECO:0000313" key="2">
    <source>
        <dbReference type="Proteomes" id="UP000887540"/>
    </source>
</evidence>
<organism evidence="2 3">
    <name type="scientific">Acrobeloides nanus</name>
    <dbReference type="NCBI Taxonomy" id="290746"/>
    <lineage>
        <taxon>Eukaryota</taxon>
        <taxon>Metazoa</taxon>
        <taxon>Ecdysozoa</taxon>
        <taxon>Nematoda</taxon>
        <taxon>Chromadorea</taxon>
        <taxon>Rhabditida</taxon>
        <taxon>Tylenchina</taxon>
        <taxon>Cephalobomorpha</taxon>
        <taxon>Cephaloboidea</taxon>
        <taxon>Cephalobidae</taxon>
        <taxon>Acrobeloides</taxon>
    </lineage>
</organism>
<feature type="compositionally biased region" description="Low complexity" evidence="1">
    <location>
        <begin position="23"/>
        <end position="38"/>
    </location>
</feature>
<feature type="compositionally biased region" description="Polar residues" evidence="1">
    <location>
        <begin position="9"/>
        <end position="22"/>
    </location>
</feature>